<dbReference type="InterPro" id="IPR000801">
    <property type="entry name" value="Esterase-like"/>
</dbReference>
<dbReference type="Gene3D" id="3.40.50.1820">
    <property type="entry name" value="alpha/beta hydrolase"/>
    <property type="match status" value="1"/>
</dbReference>
<proteinExistence type="predicted"/>
<dbReference type="PANTHER" id="PTHR48098">
    <property type="entry name" value="ENTEROCHELIN ESTERASE-RELATED"/>
    <property type="match status" value="1"/>
</dbReference>
<dbReference type="InterPro" id="IPR050583">
    <property type="entry name" value="Mycobacterial_A85_antigen"/>
</dbReference>
<reference evidence="4" key="1">
    <citation type="journal article" date="2019" name="Int. J. Syst. Evol. Microbiol.">
        <title>The Global Catalogue of Microorganisms (GCM) 10K type strain sequencing project: providing services to taxonomists for standard genome sequencing and annotation.</title>
        <authorList>
            <consortium name="The Broad Institute Genomics Platform"/>
            <consortium name="The Broad Institute Genome Sequencing Center for Infectious Disease"/>
            <person name="Wu L."/>
            <person name="Ma J."/>
        </authorList>
    </citation>
    <scope>NUCLEOTIDE SEQUENCE [LARGE SCALE GENOMIC DNA]</scope>
    <source>
        <strain evidence="4">JCM 18081</strain>
    </source>
</reference>
<gene>
    <name evidence="3" type="ORF">GCM10023220_14100</name>
</gene>
<dbReference type="EMBL" id="BAABIG010000015">
    <property type="protein sequence ID" value="GAA4790202.1"/>
    <property type="molecule type" value="Genomic_DNA"/>
</dbReference>
<dbReference type="SUPFAM" id="SSF53474">
    <property type="entry name" value="alpha/beta-Hydrolases"/>
    <property type="match status" value="1"/>
</dbReference>
<dbReference type="GO" id="GO:0016787">
    <property type="term" value="F:hydrolase activity"/>
    <property type="evidence" value="ECO:0007669"/>
    <property type="project" value="UniProtKB-KW"/>
</dbReference>
<dbReference type="InterPro" id="IPR029058">
    <property type="entry name" value="AB_hydrolase_fold"/>
</dbReference>
<evidence type="ECO:0000313" key="3">
    <source>
        <dbReference type="EMBL" id="GAA4790202.1"/>
    </source>
</evidence>
<accession>A0ABP9B7A2</accession>
<evidence type="ECO:0000256" key="1">
    <source>
        <dbReference type="SAM" id="MobiDB-lite"/>
    </source>
</evidence>
<evidence type="ECO:0000256" key="2">
    <source>
        <dbReference type="SAM" id="SignalP"/>
    </source>
</evidence>
<sequence length="346" mass="37519">MGIPRRHRAAVVALLAAALAAGPLTPAATPATASVPPSGTASTSASGAAAFLPADDGAQIVRETRVDDRTLDLEIDSPALGRRATVRVLLPTGWAGQPGRTWPTLWLLHGCCEPADYRAWTQFTDVEEFTADKETMVVMPSGGAAGMYSAWWNFGLSTKPDWETFHVTETRQLLERNYRAGTRRSVAGLSIGGFGAMHYAFRHPELFGAAASYSGMLNTLSFGVPALIKTILVREGIWNWTALWGEELLTNKLWRSHNPYDNIEPLRGKALYVSSGNGQPSDLAPQESADALEPAALGTSKQFVEKLRANGVAVTDDFYGKGTHDWPYWERALHRSWPTLAEGLGL</sequence>
<feature type="region of interest" description="Disordered" evidence="1">
    <location>
        <begin position="27"/>
        <end position="46"/>
    </location>
</feature>
<protein>
    <submittedName>
        <fullName evidence="3">Alpha/beta hydrolase family protein</fullName>
    </submittedName>
</protein>
<keyword evidence="3" id="KW-0378">Hydrolase</keyword>
<keyword evidence="4" id="KW-1185">Reference proteome</keyword>
<dbReference type="PANTHER" id="PTHR48098:SF1">
    <property type="entry name" value="DIACYLGLYCEROL ACYLTRANSFERASE_MYCOLYLTRANSFERASE AG85A"/>
    <property type="match status" value="1"/>
</dbReference>
<dbReference type="Pfam" id="PF00756">
    <property type="entry name" value="Esterase"/>
    <property type="match status" value="1"/>
</dbReference>
<dbReference type="Proteomes" id="UP001501265">
    <property type="component" value="Unassembled WGS sequence"/>
</dbReference>
<name>A0ABP9B7A2_9ACTN</name>
<comment type="caution">
    <text evidence="3">The sequence shown here is derived from an EMBL/GenBank/DDBJ whole genome shotgun (WGS) entry which is preliminary data.</text>
</comment>
<organism evidence="3 4">
    <name type="scientific">Streptomyces ziwulingensis</name>
    <dbReference type="NCBI Taxonomy" id="1045501"/>
    <lineage>
        <taxon>Bacteria</taxon>
        <taxon>Bacillati</taxon>
        <taxon>Actinomycetota</taxon>
        <taxon>Actinomycetes</taxon>
        <taxon>Kitasatosporales</taxon>
        <taxon>Streptomycetaceae</taxon>
        <taxon>Streptomyces</taxon>
    </lineage>
</organism>
<evidence type="ECO:0000313" key="4">
    <source>
        <dbReference type="Proteomes" id="UP001501265"/>
    </source>
</evidence>
<keyword evidence="2" id="KW-0732">Signal</keyword>
<feature type="chain" id="PRO_5045864832" evidence="2">
    <location>
        <begin position="34"/>
        <end position="346"/>
    </location>
</feature>
<feature type="signal peptide" evidence="2">
    <location>
        <begin position="1"/>
        <end position="33"/>
    </location>
</feature>